<dbReference type="EMBL" id="ML976616">
    <property type="protein sequence ID" value="KAF1846200.1"/>
    <property type="molecule type" value="Genomic_DNA"/>
</dbReference>
<evidence type="ECO:0000313" key="1">
    <source>
        <dbReference type="EMBL" id="KAF1846200.1"/>
    </source>
</evidence>
<organism evidence="1 2">
    <name type="scientific">Cucurbitaria berberidis CBS 394.84</name>
    <dbReference type="NCBI Taxonomy" id="1168544"/>
    <lineage>
        <taxon>Eukaryota</taxon>
        <taxon>Fungi</taxon>
        <taxon>Dikarya</taxon>
        <taxon>Ascomycota</taxon>
        <taxon>Pezizomycotina</taxon>
        <taxon>Dothideomycetes</taxon>
        <taxon>Pleosporomycetidae</taxon>
        <taxon>Pleosporales</taxon>
        <taxon>Pleosporineae</taxon>
        <taxon>Cucurbitariaceae</taxon>
        <taxon>Cucurbitaria</taxon>
    </lineage>
</organism>
<protein>
    <submittedName>
        <fullName evidence="1">Uncharacterized protein</fullName>
    </submittedName>
</protein>
<dbReference type="OrthoDB" id="3775470at2759"/>
<keyword evidence="2" id="KW-1185">Reference proteome</keyword>
<comment type="caution">
    <text evidence="1">The sequence shown here is derived from an EMBL/GenBank/DDBJ whole genome shotgun (WGS) entry which is preliminary data.</text>
</comment>
<reference evidence="1" key="1">
    <citation type="submission" date="2020-01" db="EMBL/GenBank/DDBJ databases">
        <authorList>
            <consortium name="DOE Joint Genome Institute"/>
            <person name="Haridas S."/>
            <person name="Albert R."/>
            <person name="Binder M."/>
            <person name="Bloem J."/>
            <person name="Labutti K."/>
            <person name="Salamov A."/>
            <person name="Andreopoulos B."/>
            <person name="Baker S.E."/>
            <person name="Barry K."/>
            <person name="Bills G."/>
            <person name="Bluhm B.H."/>
            <person name="Cannon C."/>
            <person name="Castanera R."/>
            <person name="Culley D.E."/>
            <person name="Daum C."/>
            <person name="Ezra D."/>
            <person name="Gonzalez J.B."/>
            <person name="Henrissat B."/>
            <person name="Kuo A."/>
            <person name="Liang C."/>
            <person name="Lipzen A."/>
            <person name="Lutzoni F."/>
            <person name="Magnuson J."/>
            <person name="Mondo S."/>
            <person name="Nolan M."/>
            <person name="Ohm R."/>
            <person name="Pangilinan J."/>
            <person name="Park H.-J."/>
            <person name="Ramirez L."/>
            <person name="Alfaro M."/>
            <person name="Sun H."/>
            <person name="Tritt A."/>
            <person name="Yoshinaga Y."/>
            <person name="Zwiers L.-H."/>
            <person name="Turgeon B.G."/>
            <person name="Goodwin S.B."/>
            <person name="Spatafora J.W."/>
            <person name="Crous P.W."/>
            <person name="Grigoriev I.V."/>
        </authorList>
    </citation>
    <scope>NUCLEOTIDE SEQUENCE</scope>
    <source>
        <strain evidence="1">CBS 394.84</strain>
    </source>
</reference>
<dbReference type="RefSeq" id="XP_040788763.1">
    <property type="nucleotide sequence ID" value="XM_040928922.1"/>
</dbReference>
<dbReference type="Proteomes" id="UP000800039">
    <property type="component" value="Unassembled WGS sequence"/>
</dbReference>
<name>A0A9P4L8M2_9PLEO</name>
<dbReference type="AlphaFoldDB" id="A0A9P4L8M2"/>
<dbReference type="GeneID" id="63846174"/>
<gene>
    <name evidence="1" type="ORF">K460DRAFT_286750</name>
</gene>
<sequence>MSGYDSNNDSTTGEPLLIGVIGFNCASCNSTTVPQYELSCHESDDLHCRDCLTKKWYTSNDEIVRCPHRACGQICGFMPLRPLSEVLHLDNRFYDTERIDRIRQQPEVMNNLIAFTREEAEVALQQVYSFFEDQILDPVALGGVPGHVTEGAQNSLLANFSFNPFFTGLLEELKAAPKLMTTPLELEEDLNQLLSRLLYTYATQYHGDELARQGVDLEHEEAVLGVALQNYKPIKDIKEVWAEMIKRWVDLLAWRHLERLSSPEGGAAERQH</sequence>
<proteinExistence type="predicted"/>
<accession>A0A9P4L8M2</accession>
<evidence type="ECO:0000313" key="2">
    <source>
        <dbReference type="Proteomes" id="UP000800039"/>
    </source>
</evidence>